<name>A0ABT1W2V8_9PROT</name>
<feature type="chain" id="PRO_5045446358" evidence="1">
    <location>
        <begin position="21"/>
        <end position="171"/>
    </location>
</feature>
<evidence type="ECO:0000259" key="2">
    <source>
        <dbReference type="PROSITE" id="PS51352"/>
    </source>
</evidence>
<feature type="signal peptide" evidence="1">
    <location>
        <begin position="1"/>
        <end position="20"/>
    </location>
</feature>
<keyword evidence="1" id="KW-0732">Signal</keyword>
<evidence type="ECO:0000313" key="4">
    <source>
        <dbReference type="Proteomes" id="UP001524587"/>
    </source>
</evidence>
<dbReference type="EMBL" id="JAMSKV010000001">
    <property type="protein sequence ID" value="MCQ8277197.1"/>
    <property type="molecule type" value="Genomic_DNA"/>
</dbReference>
<dbReference type="Gene3D" id="3.40.30.10">
    <property type="entry name" value="Glutaredoxin"/>
    <property type="match status" value="1"/>
</dbReference>
<organism evidence="3 4">
    <name type="scientific">Endosaccharibacter trunci</name>
    <dbReference type="NCBI Taxonomy" id="2812733"/>
    <lineage>
        <taxon>Bacteria</taxon>
        <taxon>Pseudomonadati</taxon>
        <taxon>Pseudomonadota</taxon>
        <taxon>Alphaproteobacteria</taxon>
        <taxon>Acetobacterales</taxon>
        <taxon>Acetobacteraceae</taxon>
        <taxon>Endosaccharibacter</taxon>
    </lineage>
</organism>
<dbReference type="InterPro" id="IPR013766">
    <property type="entry name" value="Thioredoxin_domain"/>
</dbReference>
<evidence type="ECO:0000313" key="3">
    <source>
        <dbReference type="EMBL" id="MCQ8277197.1"/>
    </source>
</evidence>
<proteinExistence type="predicted"/>
<dbReference type="RefSeq" id="WP_422862635.1">
    <property type="nucleotide sequence ID" value="NZ_JAMSKV010000001.1"/>
</dbReference>
<reference evidence="3 4" key="1">
    <citation type="submission" date="2022-06" db="EMBL/GenBank/DDBJ databases">
        <title>Endosaccharibacter gen. nov., sp. nov., endophytic bacteria isolated from sugarcane.</title>
        <authorList>
            <person name="Pitiwittayakul N."/>
            <person name="Yukphan P."/>
            <person name="Charoenyingcharoen P."/>
            <person name="Tanasupawat S."/>
        </authorList>
    </citation>
    <scope>NUCLEOTIDE SEQUENCE [LARGE SCALE GENOMIC DNA]</scope>
    <source>
        <strain evidence="3 4">KSS8</strain>
    </source>
</reference>
<sequence>MRLAPALVLASVLAGTAARAETAPVPVPANLPTTQPVPNAHPYPAVDADPHPALDAAFAEARRTNRNVLIDLGANWCPDCRILSGVMNMPEVKPWVESRFVEVPVNVDHFNRNMDVPQKYGVHVTQIPTVLVVTPDGKLLNPDGATTLGNARTMTPQADVNLLASWDARHG</sequence>
<dbReference type="Pfam" id="PF13899">
    <property type="entry name" value="Thioredoxin_7"/>
    <property type="match status" value="1"/>
</dbReference>
<keyword evidence="4" id="KW-1185">Reference proteome</keyword>
<evidence type="ECO:0000256" key="1">
    <source>
        <dbReference type="SAM" id="SignalP"/>
    </source>
</evidence>
<feature type="domain" description="Thioredoxin" evidence="2">
    <location>
        <begin position="31"/>
        <end position="165"/>
    </location>
</feature>
<comment type="caution">
    <text evidence="3">The sequence shown here is derived from an EMBL/GenBank/DDBJ whole genome shotgun (WGS) entry which is preliminary data.</text>
</comment>
<dbReference type="InterPro" id="IPR036249">
    <property type="entry name" value="Thioredoxin-like_sf"/>
</dbReference>
<dbReference type="CDD" id="cd02947">
    <property type="entry name" value="TRX_family"/>
    <property type="match status" value="1"/>
</dbReference>
<accession>A0ABT1W2V8</accession>
<gene>
    <name evidence="3" type="ORF">NFI95_01865</name>
</gene>
<dbReference type="SUPFAM" id="SSF52833">
    <property type="entry name" value="Thioredoxin-like"/>
    <property type="match status" value="1"/>
</dbReference>
<protein>
    <submittedName>
        <fullName evidence="3">Thioredoxin family protein</fullName>
    </submittedName>
</protein>
<dbReference type="PROSITE" id="PS51352">
    <property type="entry name" value="THIOREDOXIN_2"/>
    <property type="match status" value="1"/>
</dbReference>
<dbReference type="Proteomes" id="UP001524587">
    <property type="component" value="Unassembled WGS sequence"/>
</dbReference>